<evidence type="ECO:0000256" key="11">
    <source>
        <dbReference type="RuleBase" id="RU003783"/>
    </source>
</evidence>
<evidence type="ECO:0000256" key="3">
    <source>
        <dbReference type="ARBA" id="ARBA00005842"/>
    </source>
</evidence>
<keyword evidence="4 10" id="KW-0808">Transferase</keyword>
<feature type="region of interest" description="Interaction with substrate tRNA" evidence="10">
    <location>
        <begin position="36"/>
        <end position="39"/>
    </location>
</feature>
<evidence type="ECO:0000256" key="2">
    <source>
        <dbReference type="ARBA" id="ARBA00003213"/>
    </source>
</evidence>
<evidence type="ECO:0000256" key="5">
    <source>
        <dbReference type="ARBA" id="ARBA00022694"/>
    </source>
</evidence>
<evidence type="ECO:0000256" key="12">
    <source>
        <dbReference type="RuleBase" id="RU003784"/>
    </source>
</evidence>
<comment type="subunit">
    <text evidence="10">Monomer.</text>
</comment>
<dbReference type="PANTHER" id="PTHR11088:SF60">
    <property type="entry name" value="TRNA DIMETHYLALLYLTRANSFERASE"/>
    <property type="match status" value="1"/>
</dbReference>
<name>A0A4R0IPH7_9ACTN</name>
<dbReference type="EMBL" id="SJKA01000004">
    <property type="protein sequence ID" value="TCC34889.1"/>
    <property type="molecule type" value="Genomic_DNA"/>
</dbReference>
<reference evidence="14 15" key="1">
    <citation type="submission" date="2019-02" db="EMBL/GenBank/DDBJ databases">
        <title>Kribbella capetownensis sp. nov. and Kribbella speibonae sp. nov., isolated from soil.</title>
        <authorList>
            <person name="Curtis S.M."/>
            <person name="Norton I."/>
            <person name="Everest G.J."/>
            <person name="Meyers P.R."/>
        </authorList>
    </citation>
    <scope>NUCLEOTIDE SEQUENCE [LARGE SCALE GENOMIC DNA]</scope>
    <source>
        <strain evidence="14 15">DSM 27082</strain>
    </source>
</reference>
<comment type="cofactor">
    <cofactor evidence="1 10">
        <name>Mg(2+)</name>
        <dbReference type="ChEBI" id="CHEBI:18420"/>
    </cofactor>
</comment>
<dbReference type="GO" id="GO:0006400">
    <property type="term" value="P:tRNA modification"/>
    <property type="evidence" value="ECO:0007669"/>
    <property type="project" value="TreeGrafter"/>
</dbReference>
<dbReference type="SUPFAM" id="SSF52540">
    <property type="entry name" value="P-loop containing nucleoside triphosphate hydrolases"/>
    <property type="match status" value="2"/>
</dbReference>
<evidence type="ECO:0000256" key="4">
    <source>
        <dbReference type="ARBA" id="ARBA00022679"/>
    </source>
</evidence>
<dbReference type="GO" id="GO:0005524">
    <property type="term" value="F:ATP binding"/>
    <property type="evidence" value="ECO:0007669"/>
    <property type="project" value="UniProtKB-UniRule"/>
</dbReference>
<comment type="catalytic activity">
    <reaction evidence="9 10 11">
        <text>adenosine(37) in tRNA + dimethylallyl diphosphate = N(6)-dimethylallyladenosine(37) in tRNA + diphosphate</text>
        <dbReference type="Rhea" id="RHEA:26482"/>
        <dbReference type="Rhea" id="RHEA-COMP:10162"/>
        <dbReference type="Rhea" id="RHEA-COMP:10375"/>
        <dbReference type="ChEBI" id="CHEBI:33019"/>
        <dbReference type="ChEBI" id="CHEBI:57623"/>
        <dbReference type="ChEBI" id="CHEBI:74411"/>
        <dbReference type="ChEBI" id="CHEBI:74415"/>
        <dbReference type="EC" id="2.5.1.75"/>
    </reaction>
</comment>
<keyword evidence="15" id="KW-1185">Reference proteome</keyword>
<gene>
    <name evidence="10 14" type="primary">miaA</name>
    <name evidence="14" type="ORF">E0H50_13430</name>
</gene>
<keyword evidence="7 10" id="KW-0067">ATP-binding</keyword>
<dbReference type="InterPro" id="IPR027417">
    <property type="entry name" value="P-loop_NTPase"/>
</dbReference>
<accession>A0A4R0IPH7</accession>
<evidence type="ECO:0000256" key="9">
    <source>
        <dbReference type="ARBA" id="ARBA00049563"/>
    </source>
</evidence>
<dbReference type="RefSeq" id="WP_131287687.1">
    <property type="nucleotide sequence ID" value="NZ_SJKA01000004.1"/>
</dbReference>
<protein>
    <recommendedName>
        <fullName evidence="10">tRNA dimethylallyltransferase</fullName>
        <ecNumber evidence="10">2.5.1.75</ecNumber>
    </recommendedName>
    <alternativeName>
        <fullName evidence="10">Dimethylallyl diphosphate:tRNA dimethylallyltransferase</fullName>
        <shortName evidence="10">DMAPP:tRNA dimethylallyltransferase</shortName>
        <shortName evidence="10">DMATase</shortName>
    </alternativeName>
    <alternativeName>
        <fullName evidence="10">Isopentenyl-diphosphate:tRNA isopentenyltransferase</fullName>
        <shortName evidence="10">IPP transferase</shortName>
        <shortName evidence="10">IPPT</shortName>
        <shortName evidence="10">IPTase</shortName>
    </alternativeName>
</protein>
<dbReference type="Gene3D" id="3.40.50.300">
    <property type="entry name" value="P-loop containing nucleotide triphosphate hydrolases"/>
    <property type="match status" value="1"/>
</dbReference>
<dbReference type="EC" id="2.5.1.75" evidence="10"/>
<evidence type="ECO:0000313" key="15">
    <source>
        <dbReference type="Proteomes" id="UP000292695"/>
    </source>
</evidence>
<comment type="similarity">
    <text evidence="3 10 13">Belongs to the IPP transferase family.</text>
</comment>
<organism evidence="14 15">
    <name type="scientific">Kribbella sindirgiensis</name>
    <dbReference type="NCBI Taxonomy" id="1124744"/>
    <lineage>
        <taxon>Bacteria</taxon>
        <taxon>Bacillati</taxon>
        <taxon>Actinomycetota</taxon>
        <taxon>Actinomycetes</taxon>
        <taxon>Propionibacteriales</taxon>
        <taxon>Kribbellaceae</taxon>
        <taxon>Kribbella</taxon>
    </lineage>
</organism>
<dbReference type="GO" id="GO:0052381">
    <property type="term" value="F:tRNA dimethylallyltransferase activity"/>
    <property type="evidence" value="ECO:0007669"/>
    <property type="project" value="UniProtKB-UniRule"/>
</dbReference>
<dbReference type="Pfam" id="PF01715">
    <property type="entry name" value="IPPT"/>
    <property type="match status" value="1"/>
</dbReference>
<evidence type="ECO:0000256" key="1">
    <source>
        <dbReference type="ARBA" id="ARBA00001946"/>
    </source>
</evidence>
<evidence type="ECO:0000313" key="14">
    <source>
        <dbReference type="EMBL" id="TCC34889.1"/>
    </source>
</evidence>
<comment type="function">
    <text evidence="2 10 12">Catalyzes the transfer of a dimethylallyl group onto the adenine at position 37 in tRNAs that read codons beginning with uridine, leading to the formation of N6-(dimethylallyl)adenosine (i(6)A).</text>
</comment>
<evidence type="ECO:0000256" key="13">
    <source>
        <dbReference type="RuleBase" id="RU003785"/>
    </source>
</evidence>
<dbReference type="InterPro" id="IPR039657">
    <property type="entry name" value="Dimethylallyltransferase"/>
</dbReference>
<dbReference type="NCBIfam" id="TIGR00174">
    <property type="entry name" value="miaA"/>
    <property type="match status" value="1"/>
</dbReference>
<dbReference type="AlphaFoldDB" id="A0A4R0IPH7"/>
<feature type="site" description="Interaction with substrate tRNA" evidence="10">
    <location>
        <position position="123"/>
    </location>
</feature>
<feature type="binding site" evidence="10">
    <location>
        <begin position="13"/>
        <end position="18"/>
    </location>
    <ligand>
        <name>substrate</name>
    </ligand>
</feature>
<keyword evidence="5 10" id="KW-0819">tRNA processing</keyword>
<dbReference type="OrthoDB" id="9776390at2"/>
<evidence type="ECO:0000256" key="6">
    <source>
        <dbReference type="ARBA" id="ARBA00022741"/>
    </source>
</evidence>
<evidence type="ECO:0000256" key="7">
    <source>
        <dbReference type="ARBA" id="ARBA00022840"/>
    </source>
</evidence>
<dbReference type="Proteomes" id="UP000292695">
    <property type="component" value="Unassembled WGS sequence"/>
</dbReference>
<dbReference type="PANTHER" id="PTHR11088">
    <property type="entry name" value="TRNA DIMETHYLALLYLTRANSFERASE"/>
    <property type="match status" value="1"/>
</dbReference>
<dbReference type="Gene3D" id="1.10.20.140">
    <property type="match status" value="1"/>
</dbReference>
<evidence type="ECO:0000256" key="10">
    <source>
        <dbReference type="HAMAP-Rule" id="MF_00185"/>
    </source>
</evidence>
<keyword evidence="6 10" id="KW-0547">Nucleotide-binding</keyword>
<keyword evidence="8 10" id="KW-0460">Magnesium</keyword>
<feature type="site" description="Interaction with substrate tRNA" evidence="10">
    <location>
        <position position="102"/>
    </location>
</feature>
<proteinExistence type="inferred from homology"/>
<feature type="binding site" evidence="10">
    <location>
        <begin position="11"/>
        <end position="18"/>
    </location>
    <ligand>
        <name>ATP</name>
        <dbReference type="ChEBI" id="CHEBI:30616"/>
    </ligand>
</feature>
<sequence>MHPTPVIAVVGTTASGKSDLAVSLAEALGGEIVNADSMQLYKGLNIGAAKITAGQMRGIRHHLLDVLDLDRPADVSWYQETAREVVDRLRAARRAAILVGGSGLYLRSVLDDLRFPPTSAPLRHRLNTELERVGSVGMHAQLLAAAPEVGARVPAGNGRRIVRALEVLALTGKGPATALPEPRYVYPAVQIGLSVPRDVLHRQIAARLYRMWNSGLVEEVRQLLDLGLRDNPTARQALGYAQIIRHLDGECTAEQAYRETLRRTKRFAKRQDTWLRRDSRINWLDHDRPDLAQAALAIVRQHSEDPPQDVA</sequence>
<dbReference type="HAMAP" id="MF_00185">
    <property type="entry name" value="IPP_trans"/>
    <property type="match status" value="1"/>
</dbReference>
<comment type="caution">
    <text evidence="14">The sequence shown here is derived from an EMBL/GenBank/DDBJ whole genome shotgun (WGS) entry which is preliminary data.</text>
</comment>
<evidence type="ECO:0000256" key="8">
    <source>
        <dbReference type="ARBA" id="ARBA00022842"/>
    </source>
</evidence>
<dbReference type="InterPro" id="IPR018022">
    <property type="entry name" value="IPT"/>
</dbReference>
<comment type="caution">
    <text evidence="10">Lacks conserved residue(s) required for the propagation of feature annotation.</text>
</comment>